<proteinExistence type="predicted"/>
<evidence type="ECO:0000313" key="2">
    <source>
        <dbReference type="Proteomes" id="UP001497623"/>
    </source>
</evidence>
<reference evidence="1 2" key="1">
    <citation type="submission" date="2024-05" db="EMBL/GenBank/DDBJ databases">
        <authorList>
            <person name="Wallberg A."/>
        </authorList>
    </citation>
    <scope>NUCLEOTIDE SEQUENCE [LARGE SCALE GENOMIC DNA]</scope>
</reference>
<dbReference type="EMBL" id="CAXKWB010043298">
    <property type="protein sequence ID" value="CAL4159015.1"/>
    <property type="molecule type" value="Genomic_DNA"/>
</dbReference>
<gene>
    <name evidence="1" type="ORF">MNOR_LOCUS32212</name>
</gene>
<protein>
    <submittedName>
        <fullName evidence="1">Uncharacterized protein</fullName>
    </submittedName>
</protein>
<organism evidence="1 2">
    <name type="scientific">Meganyctiphanes norvegica</name>
    <name type="common">Northern krill</name>
    <name type="synonym">Thysanopoda norvegica</name>
    <dbReference type="NCBI Taxonomy" id="48144"/>
    <lineage>
        <taxon>Eukaryota</taxon>
        <taxon>Metazoa</taxon>
        <taxon>Ecdysozoa</taxon>
        <taxon>Arthropoda</taxon>
        <taxon>Crustacea</taxon>
        <taxon>Multicrustacea</taxon>
        <taxon>Malacostraca</taxon>
        <taxon>Eumalacostraca</taxon>
        <taxon>Eucarida</taxon>
        <taxon>Euphausiacea</taxon>
        <taxon>Euphausiidae</taxon>
        <taxon>Meganyctiphanes</taxon>
    </lineage>
</organism>
<dbReference type="AlphaFoldDB" id="A0AAV2S4D2"/>
<keyword evidence="2" id="KW-1185">Reference proteome</keyword>
<sequence length="133" mass="14841">MNEDRDGTSGSMASQTPTSLRQLSAISLASAVVHQCQPKNWSDSYSILLPPRASVTAIAEFLDIDSIIMSKQQIINREYFLRNNQKLTIVLKAVLSWWNGVNGLDSLPGLLQREVRQAITKVSIRISIEENIE</sequence>
<comment type="caution">
    <text evidence="1">The sequence shown here is derived from an EMBL/GenBank/DDBJ whole genome shotgun (WGS) entry which is preliminary data.</text>
</comment>
<evidence type="ECO:0000313" key="1">
    <source>
        <dbReference type="EMBL" id="CAL4159015.1"/>
    </source>
</evidence>
<accession>A0AAV2S4D2</accession>
<dbReference type="Proteomes" id="UP001497623">
    <property type="component" value="Unassembled WGS sequence"/>
</dbReference>
<name>A0AAV2S4D2_MEGNR</name>